<keyword evidence="1" id="KW-1133">Transmembrane helix</keyword>
<feature type="transmembrane region" description="Helical" evidence="1">
    <location>
        <begin position="12"/>
        <end position="33"/>
    </location>
</feature>
<dbReference type="Proteomes" id="UP000365705">
    <property type="component" value="Unassembled WGS sequence"/>
</dbReference>
<proteinExistence type="predicted"/>
<dbReference type="AlphaFoldDB" id="A0A508YUI3"/>
<dbReference type="RefSeq" id="WP_185910597.1">
    <property type="nucleotide sequence ID" value="NZ_CABFNH010000017.1"/>
</dbReference>
<evidence type="ECO:0000313" key="2">
    <source>
        <dbReference type="EMBL" id="VTZ91096.1"/>
    </source>
</evidence>
<feature type="transmembrane region" description="Helical" evidence="1">
    <location>
        <begin position="39"/>
        <end position="55"/>
    </location>
</feature>
<reference evidence="2 3" key="1">
    <citation type="submission" date="2019-06" db="EMBL/GenBank/DDBJ databases">
        <authorList>
            <person name="Rodrigo-Torres L."/>
            <person name="Arahal R. D."/>
            <person name="Lucena T."/>
        </authorList>
    </citation>
    <scope>NUCLEOTIDE SEQUENCE [LARGE SCALE GENOMIC DNA]</scope>
    <source>
        <strain evidence="2 3">INIA P508</strain>
    </source>
</reference>
<evidence type="ECO:0000313" key="3">
    <source>
        <dbReference type="Proteomes" id="UP000365705"/>
    </source>
</evidence>
<sequence>MLFEQIARNRRHTIWLLIFMAIIVLAVGLVFAWAFGTDWMWIFWLVGFGFTGIRRRF</sequence>
<organism evidence="2 3">
    <name type="scientific">Limosilactobacillus mucosae</name>
    <name type="common">Lactobacillus mucosae</name>
    <dbReference type="NCBI Taxonomy" id="97478"/>
    <lineage>
        <taxon>Bacteria</taxon>
        <taxon>Bacillati</taxon>
        <taxon>Bacillota</taxon>
        <taxon>Bacilli</taxon>
        <taxon>Lactobacillales</taxon>
        <taxon>Lactobacillaceae</taxon>
        <taxon>Limosilactobacillus</taxon>
    </lineage>
</organism>
<keyword evidence="1" id="KW-0812">Transmembrane</keyword>
<accession>A0A508YUI3</accession>
<protein>
    <submittedName>
        <fullName evidence="2">Uncharacterized protein</fullName>
    </submittedName>
</protein>
<gene>
    <name evidence="2" type="ORF">LMUP508_01372</name>
</gene>
<evidence type="ECO:0000256" key="1">
    <source>
        <dbReference type="SAM" id="Phobius"/>
    </source>
</evidence>
<dbReference type="EMBL" id="CABFNH010000017">
    <property type="protein sequence ID" value="VTZ91096.1"/>
    <property type="molecule type" value="Genomic_DNA"/>
</dbReference>
<name>A0A508YUI3_LIMMU</name>
<keyword evidence="1" id="KW-0472">Membrane</keyword>